<comment type="caution">
    <text evidence="1">The sequence shown here is derived from an EMBL/GenBank/DDBJ whole genome shotgun (WGS) entry which is preliminary data.</text>
</comment>
<sequence length="62" mass="6795">MSPGSSTESYPAFARIGLRANPGKTSTRFLGVKDRRFSDSTLRNIEKLLSTSTDVIGAYLKQ</sequence>
<gene>
    <name evidence="1" type="ORF">ANN_22008</name>
</gene>
<evidence type="ECO:0000313" key="2">
    <source>
        <dbReference type="Proteomes" id="UP001148838"/>
    </source>
</evidence>
<reference evidence="1 2" key="1">
    <citation type="journal article" date="2022" name="Allergy">
        <title>Genome assembly and annotation of Periplaneta americana reveal a comprehensive cockroach allergen profile.</title>
        <authorList>
            <person name="Wang L."/>
            <person name="Xiong Q."/>
            <person name="Saelim N."/>
            <person name="Wang L."/>
            <person name="Nong W."/>
            <person name="Wan A.T."/>
            <person name="Shi M."/>
            <person name="Liu X."/>
            <person name="Cao Q."/>
            <person name="Hui J.H.L."/>
            <person name="Sookrung N."/>
            <person name="Leung T.F."/>
            <person name="Tungtrongchitr A."/>
            <person name="Tsui S.K.W."/>
        </authorList>
    </citation>
    <scope>NUCLEOTIDE SEQUENCE [LARGE SCALE GENOMIC DNA]</scope>
    <source>
        <strain evidence="1">PWHHKU_190912</strain>
    </source>
</reference>
<feature type="non-terminal residue" evidence="1">
    <location>
        <position position="62"/>
    </location>
</feature>
<dbReference type="Proteomes" id="UP001148838">
    <property type="component" value="Unassembled WGS sequence"/>
</dbReference>
<proteinExistence type="predicted"/>
<accession>A0ABQ8S6X0</accession>
<evidence type="ECO:0000313" key="1">
    <source>
        <dbReference type="EMBL" id="KAJ4429804.1"/>
    </source>
</evidence>
<organism evidence="1 2">
    <name type="scientific">Periplaneta americana</name>
    <name type="common">American cockroach</name>
    <name type="synonym">Blatta americana</name>
    <dbReference type="NCBI Taxonomy" id="6978"/>
    <lineage>
        <taxon>Eukaryota</taxon>
        <taxon>Metazoa</taxon>
        <taxon>Ecdysozoa</taxon>
        <taxon>Arthropoda</taxon>
        <taxon>Hexapoda</taxon>
        <taxon>Insecta</taxon>
        <taxon>Pterygota</taxon>
        <taxon>Neoptera</taxon>
        <taxon>Polyneoptera</taxon>
        <taxon>Dictyoptera</taxon>
        <taxon>Blattodea</taxon>
        <taxon>Blattoidea</taxon>
        <taxon>Blattidae</taxon>
        <taxon>Blattinae</taxon>
        <taxon>Periplaneta</taxon>
    </lineage>
</organism>
<name>A0ABQ8S6X0_PERAM</name>
<dbReference type="EMBL" id="JAJSOF020000033">
    <property type="protein sequence ID" value="KAJ4429804.1"/>
    <property type="molecule type" value="Genomic_DNA"/>
</dbReference>
<keyword evidence="2" id="KW-1185">Reference proteome</keyword>
<protein>
    <submittedName>
        <fullName evidence="1">Uncharacterized protein</fullName>
    </submittedName>
</protein>